<feature type="transmembrane region" description="Helical" evidence="2">
    <location>
        <begin position="544"/>
        <end position="568"/>
    </location>
</feature>
<dbReference type="PANTHER" id="PTHR46579">
    <property type="entry name" value="F5/8 TYPE C DOMAIN-CONTAINING PROTEIN-RELATED"/>
    <property type="match status" value="1"/>
</dbReference>
<evidence type="ECO:0000313" key="3">
    <source>
        <dbReference type="EMBL" id="CAF4474862.1"/>
    </source>
</evidence>
<dbReference type="EMBL" id="CAJOBP010005654">
    <property type="protein sequence ID" value="CAF4474862.1"/>
    <property type="molecule type" value="Genomic_DNA"/>
</dbReference>
<keyword evidence="4" id="KW-1185">Reference proteome</keyword>
<dbReference type="Proteomes" id="UP000663873">
    <property type="component" value="Unassembled WGS sequence"/>
</dbReference>
<dbReference type="PANTHER" id="PTHR46579:SF1">
    <property type="entry name" value="F5_8 TYPE C DOMAIN-CONTAINING PROTEIN"/>
    <property type="match status" value="1"/>
</dbReference>
<protein>
    <recommendedName>
        <fullName evidence="5">Transposase domain-containing protein</fullName>
    </recommendedName>
</protein>
<dbReference type="AlphaFoldDB" id="A0A820U261"/>
<feature type="compositionally biased region" description="Polar residues" evidence="1">
    <location>
        <begin position="761"/>
        <end position="770"/>
    </location>
</feature>
<evidence type="ECO:0008006" key="5">
    <source>
        <dbReference type="Google" id="ProtNLM"/>
    </source>
</evidence>
<evidence type="ECO:0000313" key="4">
    <source>
        <dbReference type="Proteomes" id="UP000663873"/>
    </source>
</evidence>
<gene>
    <name evidence="3" type="ORF">UJA718_LOCUS24472</name>
</gene>
<reference evidence="3" key="1">
    <citation type="submission" date="2021-02" db="EMBL/GenBank/DDBJ databases">
        <authorList>
            <person name="Nowell W R."/>
        </authorList>
    </citation>
    <scope>NUCLEOTIDE SEQUENCE</scope>
</reference>
<proteinExistence type="predicted"/>
<keyword evidence="2" id="KW-0472">Membrane</keyword>
<keyword evidence="2" id="KW-0812">Transmembrane</keyword>
<accession>A0A820U261</accession>
<evidence type="ECO:0000256" key="2">
    <source>
        <dbReference type="SAM" id="Phobius"/>
    </source>
</evidence>
<comment type="caution">
    <text evidence="3">The sequence shown here is derived from an EMBL/GenBank/DDBJ whole genome shotgun (WGS) entry which is preliminary data.</text>
</comment>
<keyword evidence="2" id="KW-1133">Transmembrane helix</keyword>
<feature type="compositionally biased region" description="Polar residues" evidence="1">
    <location>
        <begin position="841"/>
        <end position="856"/>
    </location>
</feature>
<name>A0A820U261_9BILA</name>
<evidence type="ECO:0000256" key="1">
    <source>
        <dbReference type="SAM" id="MobiDB-lite"/>
    </source>
</evidence>
<sequence length="1077" mass="124745">MKRKRQNVPNKIEEINTYNKMFPIEYCFLGRLCNNRRQEERRKRLANVFASNDIILADPSVMFVEDVSVFAEEENVDDDTLEDLSEQYIIPPDYDGQNDDFETCHIEYGNVDRDDEFEDFNNDDNLETTLTLDSIIAPILELVDDEAQIQLLVAEYICQANLDKLKTNKLLTLLTKLHDQYIAPPSSMNSLWKKLGVKFNYLTIRYCSNCGSELIESMCHCKSVNKLISSELIIFPIGQEITRVITNNYHMILQNKLTKFDNDNDVVRGEIYKQQSGRSPHPITLLLSSDGKPTIKSSKCSFWPVLASIIEVPRPFRDYEQNLMLFCLWHSPRSPTADQLLGRVSKDLADLVKSGIDIEIHDLGWIHFDIFIQGVCADGPGQSKITQMVSHNGYFGCRICELEGRYRSIDRTCTYPWSSFEHTCPSFRIKDRFERCLKEADRLKIIGNKNINVYGIKGVSPLNQLIFIPTQAIYDYFHLCLEGHMKVLLKEWNDVHYGSSVQSRAIIEKFDSFFSSINYPHSIHRRIGNFRLFNDWKAAQLRLFLIYLGLPFLLFFCNNFPPILVYHFSLYSIYIRTLCHFNERNHIYDVRPFIEAHLSRFPEFYKNAKELLSTHCNVHLWQQVIRHGSLSATSMFGSESYLHGLYKLAHGTKQIGEQIGYWYTIHRAIHSWSIRKQPATIHHGHFMDGYINESVITKYKQQFQHSFLSLRSKCFFLPFHDDRFIVCTPIDNEILEYCSSFSIYFISLYLRKMYMTPTNRRNESQSIVRTSNSSSQHPQASQHQHSTQNQPSTQHQHTTQHQHSTQHERLVIRQPSSQVANLFGPIRSSPTRSRPQKFPASHNQHSTSPYNINSPRTNRRHGTTSYRVIDAEVDDSEDENTQPSRPVTVDQNTLEKLVGHCSMLENEVRTLQSKTDKLLKIALVSVKNQQELKTTKPKAKLNPVLWNDQNLLAKPRTPSATTYLCHLVRTIYTSDEIKNKIPQLPPQDNDIRLDKIRECIVQLYFSHDPPLFVEFMDTKGKESLYGQERTKKSRDNAKATLAAAGNSNKSYINSASNIINNNNNSDNDSHVETFDDD</sequence>
<organism evidence="3 4">
    <name type="scientific">Rotaria socialis</name>
    <dbReference type="NCBI Taxonomy" id="392032"/>
    <lineage>
        <taxon>Eukaryota</taxon>
        <taxon>Metazoa</taxon>
        <taxon>Spiralia</taxon>
        <taxon>Gnathifera</taxon>
        <taxon>Rotifera</taxon>
        <taxon>Eurotatoria</taxon>
        <taxon>Bdelloidea</taxon>
        <taxon>Philodinida</taxon>
        <taxon>Philodinidae</taxon>
        <taxon>Rotaria</taxon>
    </lineage>
</organism>
<feature type="region of interest" description="Disordered" evidence="1">
    <location>
        <begin position="761"/>
        <end position="861"/>
    </location>
</feature>
<feature type="compositionally biased region" description="Low complexity" evidence="1">
    <location>
        <begin position="771"/>
        <end position="803"/>
    </location>
</feature>